<keyword evidence="1" id="KW-0812">Transmembrane</keyword>
<comment type="caution">
    <text evidence="2">The sequence shown here is derived from an EMBL/GenBank/DDBJ whole genome shotgun (WGS) entry which is preliminary data.</text>
</comment>
<protein>
    <submittedName>
        <fullName evidence="2">Uncharacterized protein</fullName>
    </submittedName>
</protein>
<name>A0ABT2DFZ7_9BURK</name>
<evidence type="ECO:0000313" key="3">
    <source>
        <dbReference type="Proteomes" id="UP001206126"/>
    </source>
</evidence>
<dbReference type="EMBL" id="JANUHB010000006">
    <property type="protein sequence ID" value="MCS0810256.1"/>
    <property type="molecule type" value="Genomic_DNA"/>
</dbReference>
<reference evidence="2 3" key="1">
    <citation type="submission" date="2022-08" db="EMBL/GenBank/DDBJ databases">
        <title>Reclassification of Massilia species as members of the genera Telluria, Duganella, Pseudoduganella, Mokoshia gen. nov. and Zemynaea gen. nov. using orthogonal and non-orthogonal genome-based approaches.</title>
        <authorList>
            <person name="Bowman J.P."/>
        </authorList>
    </citation>
    <scope>NUCLEOTIDE SEQUENCE [LARGE SCALE GENOMIC DNA]</scope>
    <source>
        <strain evidence="2 3">JCM 31605</strain>
    </source>
</reference>
<dbReference type="RefSeq" id="WP_258824088.1">
    <property type="nucleotide sequence ID" value="NZ_JANUHB010000006.1"/>
</dbReference>
<keyword evidence="1" id="KW-1133">Transmembrane helix</keyword>
<dbReference type="Proteomes" id="UP001206126">
    <property type="component" value="Unassembled WGS sequence"/>
</dbReference>
<keyword evidence="3" id="KW-1185">Reference proteome</keyword>
<sequence>MQFLSLTTEYEDAMENWKTAMQRGMVSGAMSSLLSTVALAVLGKREANSHFAPTNAISHWIWGEKAARRNTPSVRYTLPGYAIHHASATFWSVLFERTCGHLLDARDTGKTLAAATAASAVACFVDYQLTPERLKPGYEKRLSRPALAVVYGAFALGLAGGAMLCRRNPSLR</sequence>
<feature type="transmembrane region" description="Helical" evidence="1">
    <location>
        <begin position="142"/>
        <end position="165"/>
    </location>
</feature>
<evidence type="ECO:0000313" key="2">
    <source>
        <dbReference type="EMBL" id="MCS0810256.1"/>
    </source>
</evidence>
<accession>A0ABT2DFZ7</accession>
<organism evidence="2 3">
    <name type="scientific">Massilia agilis</name>
    <dbReference type="NCBI Taxonomy" id="1811226"/>
    <lineage>
        <taxon>Bacteria</taxon>
        <taxon>Pseudomonadati</taxon>
        <taxon>Pseudomonadota</taxon>
        <taxon>Betaproteobacteria</taxon>
        <taxon>Burkholderiales</taxon>
        <taxon>Oxalobacteraceae</taxon>
        <taxon>Telluria group</taxon>
        <taxon>Massilia</taxon>
    </lineage>
</organism>
<keyword evidence="1" id="KW-0472">Membrane</keyword>
<evidence type="ECO:0000256" key="1">
    <source>
        <dbReference type="SAM" id="Phobius"/>
    </source>
</evidence>
<proteinExistence type="predicted"/>
<gene>
    <name evidence="2" type="ORF">NX774_20225</name>
</gene>
<feature type="transmembrane region" description="Helical" evidence="1">
    <location>
        <begin position="20"/>
        <end position="42"/>
    </location>
</feature>